<evidence type="ECO:0000313" key="4">
    <source>
        <dbReference type="Proteomes" id="UP000179807"/>
    </source>
</evidence>
<comment type="caution">
    <text evidence="3">The sequence shown here is derived from an EMBL/GenBank/DDBJ whole genome shotgun (WGS) entry which is preliminary data.</text>
</comment>
<keyword evidence="4" id="KW-1185">Reference proteome</keyword>
<evidence type="ECO:0000256" key="2">
    <source>
        <dbReference type="SAM" id="MobiDB-lite"/>
    </source>
</evidence>
<feature type="compositionally biased region" description="Low complexity" evidence="2">
    <location>
        <begin position="81"/>
        <end position="92"/>
    </location>
</feature>
<feature type="region of interest" description="Disordered" evidence="2">
    <location>
        <begin position="65"/>
        <end position="92"/>
    </location>
</feature>
<evidence type="ECO:0000313" key="3">
    <source>
        <dbReference type="EMBL" id="OHS95276.1"/>
    </source>
</evidence>
<reference evidence="3" key="1">
    <citation type="submission" date="2016-10" db="EMBL/GenBank/DDBJ databases">
        <authorList>
            <person name="Benchimol M."/>
            <person name="Almeida L.G."/>
            <person name="Vasconcelos A.T."/>
            <person name="Perreira-Neves A."/>
            <person name="Rosa I.A."/>
            <person name="Tasca T."/>
            <person name="Bogo M.R."/>
            <person name="de Souza W."/>
        </authorList>
    </citation>
    <scope>NUCLEOTIDE SEQUENCE [LARGE SCALE GENOMIC DNA]</scope>
    <source>
        <strain evidence="3">K</strain>
    </source>
</reference>
<evidence type="ECO:0000256" key="1">
    <source>
        <dbReference type="SAM" id="Coils"/>
    </source>
</evidence>
<dbReference type="Proteomes" id="UP000179807">
    <property type="component" value="Unassembled WGS sequence"/>
</dbReference>
<accession>A0A1J4JDC5</accession>
<organism evidence="3 4">
    <name type="scientific">Tritrichomonas foetus</name>
    <dbReference type="NCBI Taxonomy" id="1144522"/>
    <lineage>
        <taxon>Eukaryota</taxon>
        <taxon>Metamonada</taxon>
        <taxon>Parabasalia</taxon>
        <taxon>Tritrichomonadida</taxon>
        <taxon>Tritrichomonadidae</taxon>
        <taxon>Tritrichomonas</taxon>
    </lineage>
</organism>
<proteinExistence type="predicted"/>
<dbReference type="AlphaFoldDB" id="A0A1J4JDC5"/>
<dbReference type="EMBL" id="MLAK01001259">
    <property type="protein sequence ID" value="OHS95276.1"/>
    <property type="molecule type" value="Genomic_DNA"/>
</dbReference>
<name>A0A1J4JDC5_9EUKA</name>
<sequence>MIEQQTLTAQSFEDEKTEGKMLLLLDDIDVAKKQLSLLKEESESLSTKLKDLEFHLDELNLERDSLSVAPEPLSQTGSTKSPNQESSNNYSENAESKFFPYLNSLENRLTESEGRLEGHRQLTSELNHQLNKLNQTNKKLKAEFEQILSQSNQEDDAFRVSTDTLEDLEMQLDEKTKENEFLLQKCDALKTELEERTEQIQNSLLAHHDELRKVYQEKEKTLTSLRKRSSELRGDSARLEKRLQEELKAHRENHEKNSQVNSWKSERGILKTKLKNLKTQLLTEQGNLESSQKRDQELDQKYVNLLGEDHNHGECELARKCIIASIKDSNEAKDDPSFAREMEYERDYTEQLNEEMKKIENSLRVFREYREAQLISLNEELNGCAQKGYIKLLKEEFAELQMTLTQLQ</sequence>
<dbReference type="GeneID" id="94825290"/>
<gene>
    <name evidence="3" type="ORF">TRFO_02285</name>
</gene>
<dbReference type="VEuPathDB" id="TrichDB:TRFO_02285"/>
<feature type="coiled-coil region" evidence="1">
    <location>
        <begin position="102"/>
        <end position="242"/>
    </location>
</feature>
<keyword evidence="1" id="KW-0175">Coiled coil</keyword>
<protein>
    <submittedName>
        <fullName evidence="3">Uncharacterized protein</fullName>
    </submittedName>
</protein>
<feature type="coiled-coil region" evidence="1">
    <location>
        <begin position="28"/>
        <end position="62"/>
    </location>
</feature>
<dbReference type="RefSeq" id="XP_068348413.1">
    <property type="nucleotide sequence ID" value="XM_068490586.1"/>
</dbReference>